<dbReference type="RefSeq" id="XP_005839278.1">
    <property type="nucleotide sequence ID" value="XM_005839221.1"/>
</dbReference>
<sequence>MVSSSVRSTVSSPFTNDQATTQIPSFPSARERLRAGLLQRKAMSASGSHMQAGSESARLGSGSLVEKRKSTYQEIIAPSAKKPRGHESCKEAETCSPLPQNTSGHVVGDMESPCSVADAVGYHGFTEYDQVNASSEHGGVDSETDGLSLAVTPEAVYDVLESGEEDGAPWDFEIGTGDIQNLDDGNCGLQDCGEWDMNLYEMLDSNAD</sequence>
<protein>
    <submittedName>
        <fullName evidence="2 3">Uncharacterized protein</fullName>
    </submittedName>
</protein>
<reference evidence="2 4" key="1">
    <citation type="journal article" date="2012" name="Nature">
        <title>Algal genomes reveal evolutionary mosaicism and the fate of nucleomorphs.</title>
        <authorList>
            <consortium name="DOE Joint Genome Institute"/>
            <person name="Curtis B.A."/>
            <person name="Tanifuji G."/>
            <person name="Burki F."/>
            <person name="Gruber A."/>
            <person name="Irimia M."/>
            <person name="Maruyama S."/>
            <person name="Arias M.C."/>
            <person name="Ball S.G."/>
            <person name="Gile G.H."/>
            <person name="Hirakawa Y."/>
            <person name="Hopkins J.F."/>
            <person name="Kuo A."/>
            <person name="Rensing S.A."/>
            <person name="Schmutz J."/>
            <person name="Symeonidi A."/>
            <person name="Elias M."/>
            <person name="Eveleigh R.J."/>
            <person name="Herman E.K."/>
            <person name="Klute M.J."/>
            <person name="Nakayama T."/>
            <person name="Obornik M."/>
            <person name="Reyes-Prieto A."/>
            <person name="Armbrust E.V."/>
            <person name="Aves S.J."/>
            <person name="Beiko R.G."/>
            <person name="Coutinho P."/>
            <person name="Dacks J.B."/>
            <person name="Durnford D.G."/>
            <person name="Fast N.M."/>
            <person name="Green B.R."/>
            <person name="Grisdale C.J."/>
            <person name="Hempel F."/>
            <person name="Henrissat B."/>
            <person name="Hoppner M.P."/>
            <person name="Ishida K."/>
            <person name="Kim E."/>
            <person name="Koreny L."/>
            <person name="Kroth P.G."/>
            <person name="Liu Y."/>
            <person name="Malik S.B."/>
            <person name="Maier U.G."/>
            <person name="McRose D."/>
            <person name="Mock T."/>
            <person name="Neilson J.A."/>
            <person name="Onodera N.T."/>
            <person name="Poole A.M."/>
            <person name="Pritham E.J."/>
            <person name="Richards T.A."/>
            <person name="Rocap G."/>
            <person name="Roy S.W."/>
            <person name="Sarai C."/>
            <person name="Schaack S."/>
            <person name="Shirato S."/>
            <person name="Slamovits C.H."/>
            <person name="Spencer D.F."/>
            <person name="Suzuki S."/>
            <person name="Worden A.Z."/>
            <person name="Zauner S."/>
            <person name="Barry K."/>
            <person name="Bell C."/>
            <person name="Bharti A.K."/>
            <person name="Crow J.A."/>
            <person name="Grimwood J."/>
            <person name="Kramer R."/>
            <person name="Lindquist E."/>
            <person name="Lucas S."/>
            <person name="Salamov A."/>
            <person name="McFadden G.I."/>
            <person name="Lane C.E."/>
            <person name="Keeling P.J."/>
            <person name="Gray M.W."/>
            <person name="Grigoriev I.V."/>
            <person name="Archibald J.M."/>
        </authorList>
    </citation>
    <scope>NUCLEOTIDE SEQUENCE</scope>
    <source>
        <strain evidence="2 4">CCMP2712</strain>
    </source>
</reference>
<dbReference type="KEGG" id="gtt:GUITHDRAFT_150748"/>
<dbReference type="HOGENOM" id="CLU_1323120_0_0_1"/>
<dbReference type="EnsemblProtists" id="EKX52298">
    <property type="protein sequence ID" value="EKX52298"/>
    <property type="gene ID" value="GUITHDRAFT_150748"/>
</dbReference>
<keyword evidence="4" id="KW-1185">Reference proteome</keyword>
<evidence type="ECO:0000256" key="1">
    <source>
        <dbReference type="SAM" id="MobiDB-lite"/>
    </source>
</evidence>
<feature type="compositionally biased region" description="Low complexity" evidence="1">
    <location>
        <begin position="1"/>
        <end position="12"/>
    </location>
</feature>
<gene>
    <name evidence="2" type="ORF">GUITHDRAFT_150748</name>
</gene>
<feature type="region of interest" description="Disordered" evidence="1">
    <location>
        <begin position="1"/>
        <end position="28"/>
    </location>
</feature>
<evidence type="ECO:0000313" key="3">
    <source>
        <dbReference type="EnsemblProtists" id="EKX52298"/>
    </source>
</evidence>
<dbReference type="AlphaFoldDB" id="L1JW42"/>
<dbReference type="PaxDb" id="55529-EKX52298"/>
<reference evidence="3" key="3">
    <citation type="submission" date="2015-06" db="UniProtKB">
        <authorList>
            <consortium name="EnsemblProtists"/>
        </authorList>
    </citation>
    <scope>IDENTIFICATION</scope>
</reference>
<evidence type="ECO:0000313" key="4">
    <source>
        <dbReference type="Proteomes" id="UP000011087"/>
    </source>
</evidence>
<dbReference type="EMBL" id="JH992973">
    <property type="protein sequence ID" value="EKX52298.1"/>
    <property type="molecule type" value="Genomic_DNA"/>
</dbReference>
<name>L1JW42_GUITC</name>
<feature type="compositionally biased region" description="Polar residues" evidence="1">
    <location>
        <begin position="13"/>
        <end position="25"/>
    </location>
</feature>
<organism evidence="2">
    <name type="scientific">Guillardia theta (strain CCMP2712)</name>
    <name type="common">Cryptophyte</name>
    <dbReference type="NCBI Taxonomy" id="905079"/>
    <lineage>
        <taxon>Eukaryota</taxon>
        <taxon>Cryptophyceae</taxon>
        <taxon>Pyrenomonadales</taxon>
        <taxon>Geminigeraceae</taxon>
        <taxon>Guillardia</taxon>
    </lineage>
</organism>
<proteinExistence type="predicted"/>
<accession>L1JW42</accession>
<dbReference type="Proteomes" id="UP000011087">
    <property type="component" value="Unassembled WGS sequence"/>
</dbReference>
<evidence type="ECO:0000313" key="2">
    <source>
        <dbReference type="EMBL" id="EKX52298.1"/>
    </source>
</evidence>
<reference evidence="4" key="2">
    <citation type="submission" date="2012-11" db="EMBL/GenBank/DDBJ databases">
        <authorList>
            <person name="Kuo A."/>
            <person name="Curtis B.A."/>
            <person name="Tanifuji G."/>
            <person name="Burki F."/>
            <person name="Gruber A."/>
            <person name="Irimia M."/>
            <person name="Maruyama S."/>
            <person name="Arias M.C."/>
            <person name="Ball S.G."/>
            <person name="Gile G.H."/>
            <person name="Hirakawa Y."/>
            <person name="Hopkins J.F."/>
            <person name="Rensing S.A."/>
            <person name="Schmutz J."/>
            <person name="Symeonidi A."/>
            <person name="Elias M."/>
            <person name="Eveleigh R.J."/>
            <person name="Herman E.K."/>
            <person name="Klute M.J."/>
            <person name="Nakayama T."/>
            <person name="Obornik M."/>
            <person name="Reyes-Prieto A."/>
            <person name="Armbrust E.V."/>
            <person name="Aves S.J."/>
            <person name="Beiko R.G."/>
            <person name="Coutinho P."/>
            <person name="Dacks J.B."/>
            <person name="Durnford D.G."/>
            <person name="Fast N.M."/>
            <person name="Green B.R."/>
            <person name="Grisdale C."/>
            <person name="Hempe F."/>
            <person name="Henrissat B."/>
            <person name="Hoppner M.P."/>
            <person name="Ishida K.-I."/>
            <person name="Kim E."/>
            <person name="Koreny L."/>
            <person name="Kroth P.G."/>
            <person name="Liu Y."/>
            <person name="Malik S.-B."/>
            <person name="Maier U.G."/>
            <person name="McRose D."/>
            <person name="Mock T."/>
            <person name="Neilson J.A."/>
            <person name="Onodera N.T."/>
            <person name="Poole A.M."/>
            <person name="Pritham E.J."/>
            <person name="Richards T.A."/>
            <person name="Rocap G."/>
            <person name="Roy S.W."/>
            <person name="Sarai C."/>
            <person name="Schaack S."/>
            <person name="Shirato S."/>
            <person name="Slamovits C.H."/>
            <person name="Spencer D.F."/>
            <person name="Suzuki S."/>
            <person name="Worden A.Z."/>
            <person name="Zauner S."/>
            <person name="Barry K."/>
            <person name="Bell C."/>
            <person name="Bharti A.K."/>
            <person name="Crow J.A."/>
            <person name="Grimwood J."/>
            <person name="Kramer R."/>
            <person name="Lindquist E."/>
            <person name="Lucas S."/>
            <person name="Salamov A."/>
            <person name="McFadden G.I."/>
            <person name="Lane C.E."/>
            <person name="Keeling P.J."/>
            <person name="Gray M.W."/>
            <person name="Grigoriev I.V."/>
            <person name="Archibald J.M."/>
        </authorList>
    </citation>
    <scope>NUCLEOTIDE SEQUENCE</scope>
    <source>
        <strain evidence="4">CCMP2712</strain>
    </source>
</reference>
<dbReference type="GeneID" id="17308718"/>